<evidence type="ECO:0000259" key="5">
    <source>
        <dbReference type="Pfam" id="PF06441"/>
    </source>
</evidence>
<dbReference type="Gene3D" id="3.40.50.1820">
    <property type="entry name" value="alpha/beta hydrolase"/>
    <property type="match status" value="2"/>
</dbReference>
<dbReference type="GO" id="GO:0004301">
    <property type="term" value="F:epoxide hydrolase activity"/>
    <property type="evidence" value="ECO:0007669"/>
    <property type="project" value="TreeGrafter"/>
</dbReference>
<protein>
    <submittedName>
        <fullName evidence="6">Juvenile hormone epoxide hydrolase</fullName>
    </submittedName>
</protein>
<evidence type="ECO:0000256" key="3">
    <source>
        <dbReference type="ARBA" id="ARBA00022801"/>
    </source>
</evidence>
<feature type="domain" description="Epoxide hydrolase N-terminal" evidence="5">
    <location>
        <begin position="128"/>
        <end position="237"/>
    </location>
</feature>
<name>A0A0N1IIM0_PAPMA</name>
<comment type="similarity">
    <text evidence="1">Belongs to the peptidase S33 family.</text>
</comment>
<dbReference type="Pfam" id="PF06441">
    <property type="entry name" value="EHN"/>
    <property type="match status" value="2"/>
</dbReference>
<keyword evidence="4" id="KW-0812">Transmembrane</keyword>
<evidence type="ECO:0000256" key="1">
    <source>
        <dbReference type="ARBA" id="ARBA00010088"/>
    </source>
</evidence>
<dbReference type="PANTHER" id="PTHR21661">
    <property type="entry name" value="EPOXIDE HYDROLASE 1-RELATED"/>
    <property type="match status" value="1"/>
</dbReference>
<keyword evidence="4" id="KW-1133">Transmembrane helix</keyword>
<keyword evidence="4" id="KW-0472">Membrane</keyword>
<reference evidence="6 7" key="1">
    <citation type="journal article" date="2015" name="Nat. Commun.">
        <title>Outbred genome sequencing and CRISPR/Cas9 gene editing in butterflies.</title>
        <authorList>
            <person name="Li X."/>
            <person name="Fan D."/>
            <person name="Zhang W."/>
            <person name="Liu G."/>
            <person name="Zhang L."/>
            <person name="Zhao L."/>
            <person name="Fang X."/>
            <person name="Chen L."/>
            <person name="Dong Y."/>
            <person name="Chen Y."/>
            <person name="Ding Y."/>
            <person name="Zhao R."/>
            <person name="Feng M."/>
            <person name="Zhu Y."/>
            <person name="Feng Y."/>
            <person name="Jiang X."/>
            <person name="Zhu D."/>
            <person name="Xiang H."/>
            <person name="Feng X."/>
            <person name="Li S."/>
            <person name="Wang J."/>
            <person name="Zhang G."/>
            <person name="Kronforst M.R."/>
            <person name="Wang W."/>
        </authorList>
    </citation>
    <scope>NUCLEOTIDE SEQUENCE [LARGE SCALE GENOMIC DNA]</scope>
    <source>
        <strain evidence="6">Ya'a_city_454_Pm</strain>
        <tissue evidence="6">Whole body</tissue>
    </source>
</reference>
<dbReference type="InterPro" id="IPR000639">
    <property type="entry name" value="Epox_hydrolase-like"/>
</dbReference>
<evidence type="ECO:0000313" key="7">
    <source>
        <dbReference type="Proteomes" id="UP000053240"/>
    </source>
</evidence>
<organism evidence="6 7">
    <name type="scientific">Papilio machaon</name>
    <name type="common">Old World swallowtail butterfly</name>
    <dbReference type="NCBI Taxonomy" id="76193"/>
    <lineage>
        <taxon>Eukaryota</taxon>
        <taxon>Metazoa</taxon>
        <taxon>Ecdysozoa</taxon>
        <taxon>Arthropoda</taxon>
        <taxon>Hexapoda</taxon>
        <taxon>Insecta</taxon>
        <taxon>Pterygota</taxon>
        <taxon>Neoptera</taxon>
        <taxon>Endopterygota</taxon>
        <taxon>Lepidoptera</taxon>
        <taxon>Glossata</taxon>
        <taxon>Ditrysia</taxon>
        <taxon>Papilionoidea</taxon>
        <taxon>Papilionidae</taxon>
        <taxon>Papilioninae</taxon>
        <taxon>Papilio</taxon>
    </lineage>
</organism>
<dbReference type="PANTHER" id="PTHR21661:SF35">
    <property type="entry name" value="EPOXIDE HYDROLASE"/>
    <property type="match status" value="1"/>
</dbReference>
<dbReference type="EMBL" id="KQ459764">
    <property type="protein sequence ID" value="KPJ20091.1"/>
    <property type="molecule type" value="Genomic_DNA"/>
</dbReference>
<keyword evidence="2" id="KW-0058">Aromatic hydrocarbons catabolism</keyword>
<dbReference type="InterPro" id="IPR029058">
    <property type="entry name" value="AB_hydrolase_fold"/>
</dbReference>
<evidence type="ECO:0000256" key="2">
    <source>
        <dbReference type="ARBA" id="ARBA00022797"/>
    </source>
</evidence>
<gene>
    <name evidence="6" type="ORF">RR48_02844</name>
</gene>
<dbReference type="STRING" id="76193.A0A0N1IIM0"/>
<dbReference type="PRINTS" id="PR00412">
    <property type="entry name" value="EPOXHYDRLASE"/>
</dbReference>
<accession>A0A0N1IIM0</accession>
<dbReference type="InParanoid" id="A0A0N1IIM0"/>
<dbReference type="AlphaFoldDB" id="A0A0N1IIM0"/>
<sequence length="950" mass="108194">MTKPSSPWPIPLTEGRIVLKRLMFWLNILQPAVGSPPTLLGSQTKVSNRFRRLLSGDQCVRVSSRGRTCPLFVHFKVKMARLLLVLLLVVLGAPVYFLFFKSPPAPPEIDLDEWWGPDQLKTKHDTSIKPFKVKFDETMIKDLKDRLKSHRPYVPPLEGVGFEYGFNSKQMNSWVKYWAEEYPFAEREQVFNKYPQFKTNIQGLDIHFIRVKPEVPAGVQTVPLLLLHGWPGSVREFDAAIPLLTAVSKDRDFALELIVPSLPGYGFSSPAVRPGLGADKMAVVFRNLMHRLGFKKYYIQGGDWGGIITGNMATLFPQDILGYHSNIAFSMTPRTTLIQILGSIYPPLVIRSDLADRMYPLSKKFSNLVEEMGYLHIQSTKPDTVDNLMMYWTSNSITTAMRLYSETFNKRYTGLKIDEIPTPVPTWFLQAKNEISYLPGWIMKLKYVNLINETIVDDGGHFFAMEMPKFFSEDVLKAIGEFRKWHKQNNLKMSKLLTIVAAVVTVVIAWILLSPSPKPPVFDPEEWWGPIEMKGKQDTSIRPFTIKFDDAMIKDLKQRLKAHRPLTPPLEGIAFEYGFNTKELEVYLKYWAEEYPFKEREKALNQFPQFKTNIQGLDIHFLRVTPKVPAGVSVVPLLILHGWPGSVRDFYEVIPLLTKQRPGYDFVFEVIAPSMPGFGFSDGAVRPGMAPAQIAVIYRNLMHRLGFKKFYIQGGNWGSGIAAAMDTLYPEAVLGHHDNGVFVQSGAATRKMILGAFFPSLVVEPHLADRLYPLSWLFSFAMEEFGYLHLHATKPDTVGVSLSDSPSGLAAYILEKFSTWPNRAHRSLPDGGLKKFSKEQLIDNLMIYWTSNSINSAIRIYANALSKKYMELDMDSYPTKVPIWAMQAKHELFYMPPSIVETKFTNVLNYTVLDYGGHFIALELPEVLADDLFKAVKAFRNWHKVNKTEL</sequence>
<keyword evidence="3 6" id="KW-0378">Hydrolase</keyword>
<proteinExistence type="inferred from homology"/>
<dbReference type="InterPro" id="IPR010497">
    <property type="entry name" value="Epoxide_hydro_N"/>
</dbReference>
<dbReference type="SUPFAM" id="SSF53474">
    <property type="entry name" value="alpha/beta-Hydrolases"/>
    <property type="match status" value="2"/>
</dbReference>
<feature type="transmembrane region" description="Helical" evidence="4">
    <location>
        <begin position="80"/>
        <end position="99"/>
    </location>
</feature>
<evidence type="ECO:0000256" key="4">
    <source>
        <dbReference type="SAM" id="Phobius"/>
    </source>
</evidence>
<keyword evidence="7" id="KW-1185">Reference proteome</keyword>
<dbReference type="GO" id="GO:0097176">
    <property type="term" value="P:epoxide metabolic process"/>
    <property type="evidence" value="ECO:0007669"/>
    <property type="project" value="TreeGrafter"/>
</dbReference>
<evidence type="ECO:0000313" key="6">
    <source>
        <dbReference type="EMBL" id="KPJ20091.1"/>
    </source>
</evidence>
<dbReference type="Proteomes" id="UP000053240">
    <property type="component" value="Unassembled WGS sequence"/>
</dbReference>
<feature type="domain" description="Epoxide hydrolase N-terminal" evidence="5">
    <location>
        <begin position="541"/>
        <end position="650"/>
    </location>
</feature>